<keyword evidence="2" id="KW-0255">Endonuclease</keyword>
<proteinExistence type="predicted"/>
<keyword evidence="2" id="KW-0540">Nuclease</keyword>
<dbReference type="GO" id="GO:0004527">
    <property type="term" value="F:exonuclease activity"/>
    <property type="evidence" value="ECO:0007669"/>
    <property type="project" value="UniProtKB-KW"/>
</dbReference>
<comment type="caution">
    <text evidence="2">The sequence shown here is derived from an EMBL/GenBank/DDBJ whole genome shotgun (WGS) entry which is preliminary data.</text>
</comment>
<name>A0A398E0D6_9BACT</name>
<dbReference type="SUPFAM" id="SSF56219">
    <property type="entry name" value="DNase I-like"/>
    <property type="match status" value="1"/>
</dbReference>
<evidence type="ECO:0000313" key="2">
    <source>
        <dbReference type="EMBL" id="RIE17044.1"/>
    </source>
</evidence>
<accession>A0A398E0D6</accession>
<feature type="domain" description="Endonuclease/exonuclease/phosphatase" evidence="1">
    <location>
        <begin position="10"/>
        <end position="265"/>
    </location>
</feature>
<protein>
    <submittedName>
        <fullName evidence="2">Endonuclease/exonuclease/phosphatase family protein</fullName>
    </submittedName>
</protein>
<keyword evidence="2" id="KW-0269">Exonuclease</keyword>
<dbReference type="PANTHER" id="PTHR42834">
    <property type="entry name" value="ENDONUCLEASE/EXONUCLEASE/PHOSPHATASE FAMILY PROTEIN (AFU_ORTHOLOGUE AFUA_3G09210)"/>
    <property type="match status" value="1"/>
</dbReference>
<dbReference type="EMBL" id="QXIY01000015">
    <property type="protein sequence ID" value="RIE17044.1"/>
    <property type="molecule type" value="Genomic_DNA"/>
</dbReference>
<keyword evidence="3" id="KW-1185">Reference proteome</keyword>
<evidence type="ECO:0000313" key="3">
    <source>
        <dbReference type="Proteomes" id="UP000266113"/>
    </source>
</evidence>
<evidence type="ECO:0000259" key="1">
    <source>
        <dbReference type="Pfam" id="PF19580"/>
    </source>
</evidence>
<dbReference type="InterPro" id="IPR036691">
    <property type="entry name" value="Endo/exonu/phosph_ase_sf"/>
</dbReference>
<gene>
    <name evidence="2" type="ORF">SMC1_03570</name>
</gene>
<dbReference type="OrthoDB" id="184983at2"/>
<sequence>MDHIHEVLQAADKPQIVGLVEVEDERMATMVLDAVRDLGYRNMAITKGGSATQCVLLSSFPIQSVVSLPTTSGVRDILVASVDVGGPLLHVLVNHWKAKDSGETESLRIKSAKVARAEVDRLLKQDPATDIVLMGDFNSTEDEHRATGKTTGINDVLRTTGDSTSMTAQTSRYLYDPWFEMPVSQRGSEVYGSSWESLDHIIMSPGLFDRTGLSYDVGSFDAFRAPFLLSYQRAADGRQVPNRWQESGNHHGSDGYSDHLPIMAEFTVWPDHT</sequence>
<dbReference type="AlphaFoldDB" id="A0A398E0D6"/>
<dbReference type="GO" id="GO:0004519">
    <property type="term" value="F:endonuclease activity"/>
    <property type="evidence" value="ECO:0007669"/>
    <property type="project" value="UniProtKB-KW"/>
</dbReference>
<reference evidence="2 3" key="1">
    <citation type="submission" date="2018-09" db="EMBL/GenBank/DDBJ databases">
        <title>Discovery and Ecogenomic Context for Candidatus Cryosericales, a Global Caldiserica Order Active in Thawing Permafrost.</title>
        <authorList>
            <person name="Martinez M.A."/>
            <person name="Woodcroft B.J."/>
            <person name="Ignacio Espinoza J.C."/>
            <person name="Zayed A."/>
            <person name="Singleton C.M."/>
            <person name="Boyd J."/>
            <person name="Li Y.-F."/>
            <person name="Purvine S."/>
            <person name="Maughan H."/>
            <person name="Hodgkins S.B."/>
            <person name="Anderson D."/>
            <person name="Sederholm M."/>
            <person name="Temperton B."/>
            <person name="Saleska S.R."/>
            <person name="Tyson G.W."/>
            <person name="Rich V.I."/>
        </authorList>
    </citation>
    <scope>NUCLEOTIDE SEQUENCE [LARGE SCALE GENOMIC DNA]</scope>
    <source>
        <strain evidence="2 3">SMC1</strain>
    </source>
</reference>
<keyword evidence="2" id="KW-0378">Hydrolase</keyword>
<dbReference type="Gene3D" id="3.60.10.10">
    <property type="entry name" value="Endonuclease/exonuclease/phosphatase"/>
    <property type="match status" value="1"/>
</dbReference>
<dbReference type="Pfam" id="PF19580">
    <property type="entry name" value="Exo_endo_phos_3"/>
    <property type="match status" value="1"/>
</dbReference>
<dbReference type="RefSeq" id="WP_119085429.1">
    <property type="nucleotide sequence ID" value="NZ_QXIY01000015.1"/>
</dbReference>
<dbReference type="InterPro" id="IPR005135">
    <property type="entry name" value="Endo/exonuclease/phosphatase"/>
</dbReference>
<organism evidence="2 3">
    <name type="scientific">Candidatus Cryosericum septentrionale</name>
    <dbReference type="NCBI Taxonomy" id="2290913"/>
    <lineage>
        <taxon>Bacteria</taxon>
        <taxon>Pseudomonadati</taxon>
        <taxon>Caldisericota/Cryosericota group</taxon>
        <taxon>Candidatus Cryosericota</taxon>
        <taxon>Candidatus Cryosericia</taxon>
        <taxon>Candidatus Cryosericales</taxon>
        <taxon>Candidatus Cryosericaceae</taxon>
        <taxon>Candidatus Cryosericum</taxon>
    </lineage>
</organism>
<dbReference type="PANTHER" id="PTHR42834:SF1">
    <property type="entry name" value="ENDONUCLEASE_EXONUCLEASE_PHOSPHATASE FAMILY PROTEIN (AFU_ORTHOLOGUE AFUA_3G09210)"/>
    <property type="match status" value="1"/>
</dbReference>
<dbReference type="Proteomes" id="UP000266113">
    <property type="component" value="Unassembled WGS sequence"/>
</dbReference>